<reference evidence="2" key="1">
    <citation type="submission" date="2015-04" db="UniProtKB">
        <authorList>
            <consortium name="EnsemblPlants"/>
        </authorList>
    </citation>
    <scope>IDENTIFICATION</scope>
</reference>
<dbReference type="EnsemblPlants" id="OPUNC02G07040.1">
    <property type="protein sequence ID" value="OPUNC02G07040.1"/>
    <property type="gene ID" value="OPUNC02G07040"/>
</dbReference>
<name>A0A0E0JX17_ORYPU</name>
<dbReference type="Gramene" id="OPUNC02G07040.1">
    <property type="protein sequence ID" value="OPUNC02G07040.1"/>
    <property type="gene ID" value="OPUNC02G07040"/>
</dbReference>
<reference evidence="2" key="2">
    <citation type="submission" date="2018-05" db="EMBL/GenBank/DDBJ databases">
        <title>OpunRS2 (Oryza punctata Reference Sequence Version 2).</title>
        <authorList>
            <person name="Zhang J."/>
            <person name="Kudrna D."/>
            <person name="Lee S."/>
            <person name="Talag J."/>
            <person name="Welchert J."/>
            <person name="Wing R.A."/>
        </authorList>
    </citation>
    <scope>NUCLEOTIDE SEQUENCE [LARGE SCALE GENOMIC DNA]</scope>
</reference>
<feature type="compositionally biased region" description="Pro residues" evidence="1">
    <location>
        <begin position="16"/>
        <end position="26"/>
    </location>
</feature>
<dbReference type="STRING" id="4537.A0A0E0JX17"/>
<dbReference type="Proteomes" id="UP000026962">
    <property type="component" value="Chromosome 2"/>
</dbReference>
<keyword evidence="3" id="KW-1185">Reference proteome</keyword>
<proteinExistence type="predicted"/>
<dbReference type="OMA" id="WMEGVIS"/>
<dbReference type="AlphaFoldDB" id="A0A0E0JX17"/>
<sequence length="74" mass="7133">MSGPVPLASAAQGPCEPSPGSGPFPVPAAANDPPALSSSVSDAGRETSANGIPPTATPQRGDGGWMEGVISVGY</sequence>
<protein>
    <submittedName>
        <fullName evidence="2">Uncharacterized protein</fullName>
    </submittedName>
</protein>
<evidence type="ECO:0000313" key="3">
    <source>
        <dbReference type="Proteomes" id="UP000026962"/>
    </source>
</evidence>
<evidence type="ECO:0000256" key="1">
    <source>
        <dbReference type="SAM" id="MobiDB-lite"/>
    </source>
</evidence>
<evidence type="ECO:0000313" key="2">
    <source>
        <dbReference type="EnsemblPlants" id="OPUNC02G07040.1"/>
    </source>
</evidence>
<accession>A0A0E0JX17</accession>
<dbReference type="HOGENOM" id="CLU_2675086_0_0_1"/>
<organism evidence="2">
    <name type="scientific">Oryza punctata</name>
    <name type="common">Red rice</name>
    <dbReference type="NCBI Taxonomy" id="4537"/>
    <lineage>
        <taxon>Eukaryota</taxon>
        <taxon>Viridiplantae</taxon>
        <taxon>Streptophyta</taxon>
        <taxon>Embryophyta</taxon>
        <taxon>Tracheophyta</taxon>
        <taxon>Spermatophyta</taxon>
        <taxon>Magnoliopsida</taxon>
        <taxon>Liliopsida</taxon>
        <taxon>Poales</taxon>
        <taxon>Poaceae</taxon>
        <taxon>BOP clade</taxon>
        <taxon>Oryzoideae</taxon>
        <taxon>Oryzeae</taxon>
        <taxon>Oryzinae</taxon>
        <taxon>Oryza</taxon>
    </lineage>
</organism>
<feature type="region of interest" description="Disordered" evidence="1">
    <location>
        <begin position="1"/>
        <end position="74"/>
    </location>
</feature>